<name>A0A6A5Z638_9PLEO</name>
<dbReference type="SMART" id="SM00248">
    <property type="entry name" value="ANK"/>
    <property type="match status" value="2"/>
</dbReference>
<feature type="repeat" description="ANK" evidence="3">
    <location>
        <begin position="116"/>
        <end position="148"/>
    </location>
</feature>
<evidence type="ECO:0000256" key="1">
    <source>
        <dbReference type="ARBA" id="ARBA00022737"/>
    </source>
</evidence>
<keyword evidence="6" id="KW-1185">Reference proteome</keyword>
<feature type="compositionally biased region" description="Polar residues" evidence="4">
    <location>
        <begin position="1"/>
        <end position="23"/>
    </location>
</feature>
<reference evidence="5" key="1">
    <citation type="journal article" date="2020" name="Stud. Mycol.">
        <title>101 Dothideomycetes genomes: a test case for predicting lifestyles and emergence of pathogens.</title>
        <authorList>
            <person name="Haridas S."/>
            <person name="Albert R."/>
            <person name="Binder M."/>
            <person name="Bloem J."/>
            <person name="Labutti K."/>
            <person name="Salamov A."/>
            <person name="Andreopoulos B."/>
            <person name="Baker S."/>
            <person name="Barry K."/>
            <person name="Bills G."/>
            <person name="Bluhm B."/>
            <person name="Cannon C."/>
            <person name="Castanera R."/>
            <person name="Culley D."/>
            <person name="Daum C."/>
            <person name="Ezra D."/>
            <person name="Gonzalez J."/>
            <person name="Henrissat B."/>
            <person name="Kuo A."/>
            <person name="Liang C."/>
            <person name="Lipzen A."/>
            <person name="Lutzoni F."/>
            <person name="Magnuson J."/>
            <person name="Mondo S."/>
            <person name="Nolan M."/>
            <person name="Ohm R."/>
            <person name="Pangilinan J."/>
            <person name="Park H.-J."/>
            <person name="Ramirez L."/>
            <person name="Alfaro M."/>
            <person name="Sun H."/>
            <person name="Tritt A."/>
            <person name="Yoshinaga Y."/>
            <person name="Zwiers L.-H."/>
            <person name="Turgeon B."/>
            <person name="Goodwin S."/>
            <person name="Spatafora J."/>
            <person name="Crous P."/>
            <person name="Grigoriev I."/>
        </authorList>
    </citation>
    <scope>NUCLEOTIDE SEQUENCE</scope>
    <source>
        <strain evidence="5">CBS 627.86</strain>
    </source>
</reference>
<dbReference type="OrthoDB" id="366390at2759"/>
<dbReference type="InterPro" id="IPR036770">
    <property type="entry name" value="Ankyrin_rpt-contain_sf"/>
</dbReference>
<dbReference type="AlphaFoldDB" id="A0A6A5Z638"/>
<dbReference type="PROSITE" id="PS50088">
    <property type="entry name" value="ANK_REPEAT"/>
    <property type="match status" value="2"/>
</dbReference>
<feature type="region of interest" description="Disordered" evidence="4">
    <location>
        <begin position="1"/>
        <end position="44"/>
    </location>
</feature>
<dbReference type="Gene3D" id="1.25.40.20">
    <property type="entry name" value="Ankyrin repeat-containing domain"/>
    <property type="match status" value="1"/>
</dbReference>
<evidence type="ECO:0000313" key="6">
    <source>
        <dbReference type="Proteomes" id="UP000799770"/>
    </source>
</evidence>
<proteinExistence type="predicted"/>
<accession>A0A6A5Z638</accession>
<evidence type="ECO:0000313" key="5">
    <source>
        <dbReference type="EMBL" id="KAF2114483.1"/>
    </source>
</evidence>
<keyword evidence="2 3" id="KW-0040">ANK repeat</keyword>
<keyword evidence="1" id="KW-0677">Repeat</keyword>
<protein>
    <submittedName>
        <fullName evidence="5">Ankyrin repeat-containing domain protein</fullName>
    </submittedName>
</protein>
<dbReference type="Pfam" id="PF12796">
    <property type="entry name" value="Ank_2"/>
    <property type="match status" value="1"/>
</dbReference>
<dbReference type="PANTHER" id="PTHR24171">
    <property type="entry name" value="ANKYRIN REPEAT DOMAIN-CONTAINING PROTEIN 39-RELATED"/>
    <property type="match status" value="1"/>
</dbReference>
<evidence type="ECO:0000256" key="3">
    <source>
        <dbReference type="PROSITE-ProRule" id="PRU00023"/>
    </source>
</evidence>
<organism evidence="5 6">
    <name type="scientific">Lophiotrema nucula</name>
    <dbReference type="NCBI Taxonomy" id="690887"/>
    <lineage>
        <taxon>Eukaryota</taxon>
        <taxon>Fungi</taxon>
        <taxon>Dikarya</taxon>
        <taxon>Ascomycota</taxon>
        <taxon>Pezizomycotina</taxon>
        <taxon>Dothideomycetes</taxon>
        <taxon>Pleosporomycetidae</taxon>
        <taxon>Pleosporales</taxon>
        <taxon>Lophiotremataceae</taxon>
        <taxon>Lophiotrema</taxon>
    </lineage>
</organism>
<evidence type="ECO:0000256" key="2">
    <source>
        <dbReference type="ARBA" id="ARBA00023043"/>
    </source>
</evidence>
<dbReference type="InterPro" id="IPR002110">
    <property type="entry name" value="Ankyrin_rpt"/>
</dbReference>
<dbReference type="Proteomes" id="UP000799770">
    <property type="component" value="Unassembled WGS sequence"/>
</dbReference>
<evidence type="ECO:0000256" key="4">
    <source>
        <dbReference type="SAM" id="MobiDB-lite"/>
    </source>
</evidence>
<sequence length="184" mass="18901">MSSQPPTDLQNGGPVSNGATSTPIDGPAPEPASAPNPPQSPSVLPTAALDLAAKLFDLAREGNTETLKAYVSAGIPQNLTNHAGDTLLMLASYHGHAETTEMLLEAGADPNVLNGRGQSPIAGAVFKGSDDVVKVLYEGGADIRNGHPNAVDCAMMFKRENLLKLFGVEQGEGTEVQVNGNGAS</sequence>
<dbReference type="PROSITE" id="PS50297">
    <property type="entry name" value="ANK_REP_REGION"/>
    <property type="match status" value="2"/>
</dbReference>
<dbReference type="SUPFAM" id="SSF48403">
    <property type="entry name" value="Ankyrin repeat"/>
    <property type="match status" value="1"/>
</dbReference>
<feature type="compositionally biased region" description="Pro residues" evidence="4">
    <location>
        <begin position="26"/>
        <end position="40"/>
    </location>
</feature>
<feature type="repeat" description="ANK" evidence="3">
    <location>
        <begin position="83"/>
        <end position="115"/>
    </location>
</feature>
<dbReference type="EMBL" id="ML977325">
    <property type="protein sequence ID" value="KAF2114483.1"/>
    <property type="molecule type" value="Genomic_DNA"/>
</dbReference>
<gene>
    <name evidence="5" type="ORF">BDV96DRAFT_576886</name>
</gene>